<dbReference type="PROSITE" id="PS50005">
    <property type="entry name" value="TPR"/>
    <property type="match status" value="1"/>
</dbReference>
<evidence type="ECO:0008006" key="4">
    <source>
        <dbReference type="Google" id="ProtNLM"/>
    </source>
</evidence>
<dbReference type="InterPro" id="IPR019734">
    <property type="entry name" value="TPR_rpt"/>
</dbReference>
<accession>A0ABQ3GLX7</accession>
<dbReference type="RefSeq" id="WP_189580523.1">
    <property type="nucleotide sequence ID" value="NZ_BMZR01000001.1"/>
</dbReference>
<gene>
    <name evidence="2" type="ORF">GCM10016272_02400</name>
</gene>
<organism evidence="2 3">
    <name type="scientific">Psychrobacter glaciei</name>
    <dbReference type="NCBI Taxonomy" id="619771"/>
    <lineage>
        <taxon>Bacteria</taxon>
        <taxon>Pseudomonadati</taxon>
        <taxon>Pseudomonadota</taxon>
        <taxon>Gammaproteobacteria</taxon>
        <taxon>Moraxellales</taxon>
        <taxon>Moraxellaceae</taxon>
        <taxon>Psychrobacter</taxon>
    </lineage>
</organism>
<name>A0ABQ3GLX7_9GAMM</name>
<keyword evidence="3" id="KW-1185">Reference proteome</keyword>
<evidence type="ECO:0000313" key="3">
    <source>
        <dbReference type="Proteomes" id="UP000610203"/>
    </source>
</evidence>
<comment type="caution">
    <text evidence="2">The sequence shown here is derived from an EMBL/GenBank/DDBJ whole genome shotgun (WGS) entry which is preliminary data.</text>
</comment>
<evidence type="ECO:0000313" key="2">
    <source>
        <dbReference type="EMBL" id="GHD25990.1"/>
    </source>
</evidence>
<dbReference type="Proteomes" id="UP000610203">
    <property type="component" value="Unassembled WGS sequence"/>
</dbReference>
<proteinExistence type="predicted"/>
<dbReference type="Gene3D" id="1.25.40.10">
    <property type="entry name" value="Tetratricopeptide repeat domain"/>
    <property type="match status" value="1"/>
</dbReference>
<keyword evidence="1" id="KW-0802">TPR repeat</keyword>
<protein>
    <recommendedName>
        <fullName evidence="4">Tetratricopeptide repeat protein</fullName>
    </recommendedName>
</protein>
<evidence type="ECO:0000256" key="1">
    <source>
        <dbReference type="PROSITE-ProRule" id="PRU00339"/>
    </source>
</evidence>
<dbReference type="EMBL" id="BMZR01000001">
    <property type="protein sequence ID" value="GHD25990.1"/>
    <property type="molecule type" value="Genomic_DNA"/>
</dbReference>
<reference evidence="3" key="1">
    <citation type="journal article" date="2019" name="Int. J. Syst. Evol. Microbiol.">
        <title>The Global Catalogue of Microorganisms (GCM) 10K type strain sequencing project: providing services to taxonomists for standard genome sequencing and annotation.</title>
        <authorList>
            <consortium name="The Broad Institute Genomics Platform"/>
            <consortium name="The Broad Institute Genome Sequencing Center for Infectious Disease"/>
            <person name="Wu L."/>
            <person name="Ma J."/>
        </authorList>
    </citation>
    <scope>NUCLEOTIDE SEQUENCE [LARGE SCALE GENOMIC DNA]</scope>
    <source>
        <strain evidence="3">KCTC 42280</strain>
    </source>
</reference>
<sequence>MASRELQTNADRVNDIADNLVNKYLNSGYMGLIDSEHFYIRSAKKNIERLIGKIDTSEDAILYSSAMGMVYAAQGRFSQAKVEYNKVIKLVPKFGDHFSNYNTVLMGAGDFGVAKADLEEYFSNGGNDFELLLNLFSSSCWDLDFASFEKHYESVRGKDVLIPSVKGALEFHYQRIDQWDSLRDDLSSIGISISLYSEFYKLLNVFHDKHLYGALIIRFEIDNDEDQCLVVDVYSHISNSEALKLTSEFESYMVKYAIANNKRELLSKFLLFFKDISTRHEEDSSYIYLSSDSLGG</sequence>
<dbReference type="InterPro" id="IPR011990">
    <property type="entry name" value="TPR-like_helical_dom_sf"/>
</dbReference>
<feature type="repeat" description="TPR" evidence="1">
    <location>
        <begin position="61"/>
        <end position="94"/>
    </location>
</feature>
<dbReference type="SUPFAM" id="SSF48452">
    <property type="entry name" value="TPR-like"/>
    <property type="match status" value="1"/>
</dbReference>